<comment type="caution">
    <text evidence="1">The sequence shown here is derived from an EMBL/GenBank/DDBJ whole genome shotgun (WGS) entry which is preliminary data.</text>
</comment>
<proteinExistence type="predicted"/>
<gene>
    <name evidence="1" type="ORF">L596_021348</name>
</gene>
<dbReference type="EMBL" id="AZBU02000007">
    <property type="protein sequence ID" value="TKR69159.1"/>
    <property type="molecule type" value="Genomic_DNA"/>
</dbReference>
<organism evidence="1 2">
    <name type="scientific">Steinernema carpocapsae</name>
    <name type="common">Entomopathogenic nematode</name>
    <dbReference type="NCBI Taxonomy" id="34508"/>
    <lineage>
        <taxon>Eukaryota</taxon>
        <taxon>Metazoa</taxon>
        <taxon>Ecdysozoa</taxon>
        <taxon>Nematoda</taxon>
        <taxon>Chromadorea</taxon>
        <taxon>Rhabditida</taxon>
        <taxon>Tylenchina</taxon>
        <taxon>Panagrolaimomorpha</taxon>
        <taxon>Strongyloidoidea</taxon>
        <taxon>Steinernematidae</taxon>
        <taxon>Steinernema</taxon>
    </lineage>
</organism>
<evidence type="ECO:0000313" key="2">
    <source>
        <dbReference type="Proteomes" id="UP000298663"/>
    </source>
</evidence>
<accession>A0A4U5MIF5</accession>
<dbReference type="Proteomes" id="UP000298663">
    <property type="component" value="Unassembled WGS sequence"/>
</dbReference>
<name>A0A4U5MIF5_STECR</name>
<reference evidence="1 2" key="2">
    <citation type="journal article" date="2019" name="G3 (Bethesda)">
        <title>Hybrid Assembly of the Genome of the Entomopathogenic Nematode Steinernema carpocapsae Identifies the X-Chromosome.</title>
        <authorList>
            <person name="Serra L."/>
            <person name="Macchietto M."/>
            <person name="Macias-Munoz A."/>
            <person name="McGill C.J."/>
            <person name="Rodriguez I.M."/>
            <person name="Rodriguez B."/>
            <person name="Murad R."/>
            <person name="Mortazavi A."/>
        </authorList>
    </citation>
    <scope>NUCLEOTIDE SEQUENCE [LARGE SCALE GENOMIC DNA]</scope>
    <source>
        <strain evidence="1 2">ALL</strain>
    </source>
</reference>
<keyword evidence="2" id="KW-1185">Reference proteome</keyword>
<reference evidence="1 2" key="1">
    <citation type="journal article" date="2015" name="Genome Biol.">
        <title>Comparative genomics of Steinernema reveals deeply conserved gene regulatory networks.</title>
        <authorList>
            <person name="Dillman A.R."/>
            <person name="Macchietto M."/>
            <person name="Porter C.F."/>
            <person name="Rogers A."/>
            <person name="Williams B."/>
            <person name="Antoshechkin I."/>
            <person name="Lee M.M."/>
            <person name="Goodwin Z."/>
            <person name="Lu X."/>
            <person name="Lewis E.E."/>
            <person name="Goodrich-Blair H."/>
            <person name="Stock S.P."/>
            <person name="Adams B.J."/>
            <person name="Sternberg P.W."/>
            <person name="Mortazavi A."/>
        </authorList>
    </citation>
    <scope>NUCLEOTIDE SEQUENCE [LARGE SCALE GENOMIC DNA]</scope>
    <source>
        <strain evidence="1 2">ALL</strain>
    </source>
</reference>
<sequence length="77" mass="8907">MGRKNAWPADLHYCANCLKLFLNVYSYPSPEQLTFDKLIKQNLDNTRITTIKVLDVLITSIHKKFSNTKPCQASRHN</sequence>
<protein>
    <submittedName>
        <fullName evidence="1">Uncharacterized protein</fullName>
    </submittedName>
</protein>
<dbReference type="AlphaFoldDB" id="A0A4U5MIF5"/>
<evidence type="ECO:0000313" key="1">
    <source>
        <dbReference type="EMBL" id="TKR69159.1"/>
    </source>
</evidence>